<proteinExistence type="predicted"/>
<sequence>MYVEHPPPTPLRPAIRCLWRTRMPERKRIVPDGCVDIVVGAGEVIVAGPDTRAWHTALPAGALVHGLRFHPGHAPRALGVAADELRDLRVPLADLWGRGIADRLLAEPAALPNVVASRLTGAPDPRLGVLLARLTAGVRLGPATAGLGLGERQLRRRFTAAVGYGPARYLRVARLQRAIRMAARAAGLADLAARAGYADHAHLCRDCQELTGLSPGAFFPAWVTVSGKPAGVPAG</sequence>
<evidence type="ECO:0000259" key="4">
    <source>
        <dbReference type="PROSITE" id="PS01124"/>
    </source>
</evidence>
<keyword evidence="6" id="KW-1185">Reference proteome</keyword>
<evidence type="ECO:0000313" key="5">
    <source>
        <dbReference type="EMBL" id="SFQ67689.1"/>
    </source>
</evidence>
<protein>
    <submittedName>
        <fullName evidence="5">AraC-type DNA-binding protein</fullName>
    </submittedName>
</protein>
<dbReference type="Proteomes" id="UP000198727">
    <property type="component" value="Unassembled WGS sequence"/>
</dbReference>
<gene>
    <name evidence="5" type="ORF">SAMN05421810_11294</name>
</gene>
<evidence type="ECO:0000313" key="6">
    <source>
        <dbReference type="Proteomes" id="UP000198727"/>
    </source>
</evidence>
<dbReference type="EMBL" id="FOWW01000012">
    <property type="protein sequence ID" value="SFQ67689.1"/>
    <property type="molecule type" value="Genomic_DNA"/>
</dbReference>
<keyword evidence="2 5" id="KW-0238">DNA-binding</keyword>
<dbReference type="InterPro" id="IPR018060">
    <property type="entry name" value="HTH_AraC"/>
</dbReference>
<dbReference type="STRING" id="587909.SAMN05421810_11294"/>
<organism evidence="5 6">
    <name type="scientific">Amycolatopsis arida</name>
    <dbReference type="NCBI Taxonomy" id="587909"/>
    <lineage>
        <taxon>Bacteria</taxon>
        <taxon>Bacillati</taxon>
        <taxon>Actinomycetota</taxon>
        <taxon>Actinomycetes</taxon>
        <taxon>Pseudonocardiales</taxon>
        <taxon>Pseudonocardiaceae</taxon>
        <taxon>Amycolatopsis</taxon>
    </lineage>
</organism>
<dbReference type="PANTHER" id="PTHR46796:SF15">
    <property type="entry name" value="BLL1074 PROTEIN"/>
    <property type="match status" value="1"/>
</dbReference>
<dbReference type="InterPro" id="IPR046532">
    <property type="entry name" value="DUF6597"/>
</dbReference>
<evidence type="ECO:0000256" key="2">
    <source>
        <dbReference type="ARBA" id="ARBA00023125"/>
    </source>
</evidence>
<dbReference type="PROSITE" id="PS01124">
    <property type="entry name" value="HTH_ARAC_FAMILY_2"/>
    <property type="match status" value="1"/>
</dbReference>
<reference evidence="6" key="1">
    <citation type="submission" date="2016-10" db="EMBL/GenBank/DDBJ databases">
        <authorList>
            <person name="Varghese N."/>
            <person name="Submissions S."/>
        </authorList>
    </citation>
    <scope>NUCLEOTIDE SEQUENCE [LARGE SCALE GENOMIC DNA]</scope>
    <source>
        <strain evidence="6">CGMCC 4.5579</strain>
    </source>
</reference>
<dbReference type="Pfam" id="PF20240">
    <property type="entry name" value="DUF6597"/>
    <property type="match status" value="1"/>
</dbReference>
<feature type="domain" description="HTH araC/xylS-type" evidence="4">
    <location>
        <begin position="124"/>
        <end position="221"/>
    </location>
</feature>
<name>A0A1I6AG68_9PSEU</name>
<dbReference type="GO" id="GO:0003700">
    <property type="term" value="F:DNA-binding transcription factor activity"/>
    <property type="evidence" value="ECO:0007669"/>
    <property type="project" value="InterPro"/>
</dbReference>
<dbReference type="Pfam" id="PF12833">
    <property type="entry name" value="HTH_18"/>
    <property type="match status" value="1"/>
</dbReference>
<dbReference type="Gene3D" id="1.10.10.60">
    <property type="entry name" value="Homeodomain-like"/>
    <property type="match status" value="1"/>
</dbReference>
<dbReference type="PANTHER" id="PTHR46796">
    <property type="entry name" value="HTH-TYPE TRANSCRIPTIONAL ACTIVATOR RHAS-RELATED"/>
    <property type="match status" value="1"/>
</dbReference>
<evidence type="ECO:0000256" key="1">
    <source>
        <dbReference type="ARBA" id="ARBA00023015"/>
    </source>
</evidence>
<accession>A0A1I6AG68</accession>
<evidence type="ECO:0000256" key="3">
    <source>
        <dbReference type="ARBA" id="ARBA00023163"/>
    </source>
</evidence>
<dbReference type="SMART" id="SM00342">
    <property type="entry name" value="HTH_ARAC"/>
    <property type="match status" value="1"/>
</dbReference>
<dbReference type="GO" id="GO:0043565">
    <property type="term" value="F:sequence-specific DNA binding"/>
    <property type="evidence" value="ECO:0007669"/>
    <property type="project" value="InterPro"/>
</dbReference>
<dbReference type="InterPro" id="IPR050204">
    <property type="entry name" value="AraC_XylS_family_regulators"/>
</dbReference>
<dbReference type="OrthoDB" id="9815799at2"/>
<dbReference type="RefSeq" id="WP_092535945.1">
    <property type="nucleotide sequence ID" value="NZ_FOWW01000012.1"/>
</dbReference>
<keyword evidence="1" id="KW-0805">Transcription regulation</keyword>
<dbReference type="AlphaFoldDB" id="A0A1I6AG68"/>
<keyword evidence="3" id="KW-0804">Transcription</keyword>